<dbReference type="NCBIfam" id="TIGR00104">
    <property type="entry name" value="tRNA_TsaA"/>
    <property type="match status" value="1"/>
</dbReference>
<dbReference type="Gene3D" id="3.30.1330.130">
    <property type="match status" value="1"/>
</dbReference>
<dbReference type="CDD" id="cd09281">
    <property type="entry name" value="UPF0066"/>
    <property type="match status" value="1"/>
</dbReference>
<dbReference type="SUPFAM" id="SSF143555">
    <property type="entry name" value="FwdE-like"/>
    <property type="match status" value="1"/>
</dbReference>
<comment type="caution">
    <text evidence="4">The sequence shown here is derived from an EMBL/GenBank/DDBJ whole genome shotgun (WGS) entry which is preliminary data.</text>
</comment>
<keyword evidence="4" id="KW-0489">Methyltransferase</keyword>
<dbReference type="Proteomes" id="UP000279422">
    <property type="component" value="Unassembled WGS sequence"/>
</dbReference>
<proteinExistence type="inferred from homology"/>
<dbReference type="PANTHER" id="PTHR39418:SF1">
    <property type="entry name" value="DEHYDROGENASE"/>
    <property type="match status" value="1"/>
</dbReference>
<protein>
    <submittedName>
        <fullName evidence="4">tRNA (N6-threonylcarbamoyladenosine(37)-N6)-methyltransferase TrmO</fullName>
    </submittedName>
</protein>
<accession>A0A497E3U7</accession>
<evidence type="ECO:0000313" key="4">
    <source>
        <dbReference type="EMBL" id="RLE09210.1"/>
    </source>
</evidence>
<keyword evidence="1" id="KW-0949">S-adenosyl-L-methionine</keyword>
<dbReference type="GO" id="GO:0032259">
    <property type="term" value="P:methylation"/>
    <property type="evidence" value="ECO:0007669"/>
    <property type="project" value="UniProtKB-KW"/>
</dbReference>
<dbReference type="Pfam" id="PF01980">
    <property type="entry name" value="TrmO_N"/>
    <property type="match status" value="1"/>
</dbReference>
<evidence type="ECO:0000259" key="3">
    <source>
        <dbReference type="PROSITE" id="PS51668"/>
    </source>
</evidence>
<dbReference type="SUPFAM" id="SSF118196">
    <property type="entry name" value="YaeB-like"/>
    <property type="match status" value="1"/>
</dbReference>
<dbReference type="InterPro" id="IPR053194">
    <property type="entry name" value="tRNA_methyltr_O"/>
</dbReference>
<dbReference type="Gene3D" id="2.40.30.70">
    <property type="entry name" value="YaeB-like"/>
    <property type="match status" value="1"/>
</dbReference>
<dbReference type="PROSITE" id="PS51668">
    <property type="entry name" value="TSAA_2"/>
    <property type="match status" value="1"/>
</dbReference>
<dbReference type="InterPro" id="IPR003814">
    <property type="entry name" value="FmdEsu_dom"/>
</dbReference>
<evidence type="ECO:0000256" key="1">
    <source>
        <dbReference type="ARBA" id="ARBA00022691"/>
    </source>
</evidence>
<organism evidence="4 5">
    <name type="scientific">Aerophobetes bacterium</name>
    <dbReference type="NCBI Taxonomy" id="2030807"/>
    <lineage>
        <taxon>Bacteria</taxon>
        <taxon>Candidatus Aerophobota</taxon>
    </lineage>
</organism>
<dbReference type="PANTHER" id="PTHR39418">
    <property type="entry name" value="DEHYDROGENASE-RELATED"/>
    <property type="match status" value="1"/>
</dbReference>
<evidence type="ECO:0000313" key="5">
    <source>
        <dbReference type="Proteomes" id="UP000279422"/>
    </source>
</evidence>
<dbReference type="EMBL" id="QMPZ01000056">
    <property type="protein sequence ID" value="RLE09210.1"/>
    <property type="molecule type" value="Genomic_DNA"/>
</dbReference>
<dbReference type="GO" id="GO:0008168">
    <property type="term" value="F:methyltransferase activity"/>
    <property type="evidence" value="ECO:0007669"/>
    <property type="project" value="UniProtKB-KW"/>
</dbReference>
<feature type="domain" description="TsaA-like" evidence="3">
    <location>
        <begin position="187"/>
        <end position="310"/>
    </location>
</feature>
<sequence>VKTKGMEEFLAVIETNSCFSDGIQITTGCSFGNNALIYRDVGKTAVSFVKRDGKGIRIRVKVDSDWLNERYPDAVKLFDKVVKRREQDKTAQKKLQKVWKEISFDILNFTEKELFEVKDVSLKIPDYAPIFESVTCSVCGEKLMQSKAREKAGKIFCLPCSHEGLYQLDGEGISFYKEDKKQSYFRVFPIGYVESSFSFPDDPEKMREKESFLFIYPEYEEGLYRIEESDFINVVFYFHQSSGYTLRGKRRGGEIKGVFASRSPHRPSPIGLTRVKLIAREKNRLRVKGLDAIDGTPILDIKPYVKDIDG</sequence>
<keyword evidence="4" id="KW-0808">Transferase</keyword>
<reference evidence="4 5" key="1">
    <citation type="submission" date="2018-06" db="EMBL/GenBank/DDBJ databases">
        <title>Extensive metabolic versatility and redundancy in microbially diverse, dynamic hydrothermal sediments.</title>
        <authorList>
            <person name="Dombrowski N."/>
            <person name="Teske A."/>
            <person name="Baker B.J."/>
        </authorList>
    </citation>
    <scope>NUCLEOTIDE SEQUENCE [LARGE SCALE GENOMIC DNA]</scope>
    <source>
        <strain evidence="4">B47_G16</strain>
    </source>
</reference>
<dbReference type="InterPro" id="IPR036414">
    <property type="entry name" value="YaeB_N_sf"/>
</dbReference>
<name>A0A497E3U7_UNCAE</name>
<gene>
    <name evidence="4" type="primary">tsaA</name>
    <name evidence="4" type="ORF">DRJ00_04755</name>
</gene>
<dbReference type="InterPro" id="IPR036413">
    <property type="entry name" value="YaeB-like_sf"/>
</dbReference>
<dbReference type="Pfam" id="PF02663">
    <property type="entry name" value="FmdE"/>
    <property type="match status" value="1"/>
</dbReference>
<feature type="non-terminal residue" evidence="4">
    <location>
        <position position="1"/>
    </location>
</feature>
<evidence type="ECO:0000256" key="2">
    <source>
        <dbReference type="ARBA" id="ARBA00033753"/>
    </source>
</evidence>
<dbReference type="InterPro" id="IPR023370">
    <property type="entry name" value="TrmO-like_N"/>
</dbReference>
<comment type="similarity">
    <text evidence="2">Belongs to the tRNA methyltransferase O family.</text>
</comment>
<dbReference type="AlphaFoldDB" id="A0A497E3U7"/>